<dbReference type="EMBL" id="FN653165">
    <property type="protein sequence ID" value="CBY13191.1"/>
    <property type="molecule type" value="Genomic_DNA"/>
</dbReference>
<sequence>MTFNQRVSFLTIDRGNSNQENKNLYTIELVENYYNESWAYQSRSLCDEDPINYETQALNKSILIPMLVWGPNNQLQGFRESVYIAKALNRSIAAPLFFPNWNNKGLPRTLEAPMRLNLQSLTEIMSVINPAEVSNLCDGSVTAIFKTRNNGDGSHFQATLDYYGVKIDEHAEEFWFDRNKYQNGKFIDAIDQHALRQYYSTDKKCAILSFPWSSRYLNWYVWSSWVSLFPWSSIQDEDISKQALLPKKSRDENFNDMIEIIDHTRRPKFVRRAVAKFLEEYKVSEFALMHWRYDMRDFFRAMMHKKEEAKTMIENLKSSKKQMKNFSLEISKIMDEKNMTYFYFASPPDEKTFLKEIALGVSYKKFIDDNLLAEFLKKEFQNCTKIMDDFGDLVSLAEMELSYLSNLFVYSCFSTWSGNVLLERQIDGRLNNQINVDLVASALAKKYNGGCFPSTNPL</sequence>
<accession>E4XTX9</accession>
<evidence type="ECO:0000313" key="2">
    <source>
        <dbReference type="Proteomes" id="UP000001307"/>
    </source>
</evidence>
<evidence type="ECO:0000313" key="1">
    <source>
        <dbReference type="EMBL" id="CBY13191.1"/>
    </source>
</evidence>
<dbReference type="Gene3D" id="3.40.50.11350">
    <property type="match status" value="1"/>
</dbReference>
<keyword evidence="2" id="KW-1185">Reference proteome</keyword>
<name>E4XTX9_OIKDI</name>
<reference evidence="1" key="1">
    <citation type="journal article" date="2010" name="Science">
        <title>Plasticity of animal genome architecture unmasked by rapid evolution of a pelagic tunicate.</title>
        <authorList>
            <person name="Denoeud F."/>
            <person name="Henriet S."/>
            <person name="Mungpakdee S."/>
            <person name="Aury J.M."/>
            <person name="Da Silva C."/>
            <person name="Brinkmann H."/>
            <person name="Mikhaleva J."/>
            <person name="Olsen L.C."/>
            <person name="Jubin C."/>
            <person name="Canestro C."/>
            <person name="Bouquet J.M."/>
            <person name="Danks G."/>
            <person name="Poulain J."/>
            <person name="Campsteijn C."/>
            <person name="Adamski M."/>
            <person name="Cross I."/>
            <person name="Yadetie F."/>
            <person name="Muffato M."/>
            <person name="Louis A."/>
            <person name="Butcher S."/>
            <person name="Tsagkogeorga G."/>
            <person name="Konrad A."/>
            <person name="Singh S."/>
            <person name="Jensen M.F."/>
            <person name="Cong E.H."/>
            <person name="Eikeseth-Otteraa H."/>
            <person name="Noel B."/>
            <person name="Anthouard V."/>
            <person name="Porcel B.M."/>
            <person name="Kachouri-Lafond R."/>
            <person name="Nishino A."/>
            <person name="Ugolini M."/>
            <person name="Chourrout P."/>
            <person name="Nishida H."/>
            <person name="Aasland R."/>
            <person name="Huzurbazar S."/>
            <person name="Westhof E."/>
            <person name="Delsuc F."/>
            <person name="Lehrach H."/>
            <person name="Reinhardt R."/>
            <person name="Weissenbach J."/>
            <person name="Roy S.W."/>
            <person name="Artiguenave F."/>
            <person name="Postlethwait J.H."/>
            <person name="Manak J.R."/>
            <person name="Thompson E.M."/>
            <person name="Jaillon O."/>
            <person name="Du Pasquier L."/>
            <person name="Boudinot P."/>
            <person name="Liberles D.A."/>
            <person name="Volff J.N."/>
            <person name="Philippe H."/>
            <person name="Lenhard B."/>
            <person name="Roest Crollius H."/>
            <person name="Wincker P."/>
            <person name="Chourrout D."/>
        </authorList>
    </citation>
    <scope>NUCLEOTIDE SEQUENCE [LARGE SCALE GENOMIC DNA]</scope>
</reference>
<dbReference type="InParanoid" id="E4XTX9"/>
<gene>
    <name evidence="1" type="ORF">GSOID_T00003946001</name>
</gene>
<organism evidence="1">
    <name type="scientific">Oikopleura dioica</name>
    <name type="common">Tunicate</name>
    <dbReference type="NCBI Taxonomy" id="34765"/>
    <lineage>
        <taxon>Eukaryota</taxon>
        <taxon>Metazoa</taxon>
        <taxon>Chordata</taxon>
        <taxon>Tunicata</taxon>
        <taxon>Appendicularia</taxon>
        <taxon>Copelata</taxon>
        <taxon>Oikopleuridae</taxon>
        <taxon>Oikopleura</taxon>
    </lineage>
</organism>
<dbReference type="AlphaFoldDB" id="E4XTX9"/>
<dbReference type="Proteomes" id="UP000001307">
    <property type="component" value="Unassembled WGS sequence"/>
</dbReference>
<proteinExistence type="predicted"/>
<evidence type="ECO:0008006" key="3">
    <source>
        <dbReference type="Google" id="ProtNLM"/>
    </source>
</evidence>
<protein>
    <recommendedName>
        <fullName evidence="3">Peptide-O-fucosyltransferase</fullName>
    </recommendedName>
</protein>
<dbReference type="CDD" id="cd11296">
    <property type="entry name" value="O-FucT_like"/>
    <property type="match status" value="1"/>
</dbReference>